<dbReference type="EMBL" id="JACXVP010000003">
    <property type="protein sequence ID" value="KAG5614302.1"/>
    <property type="molecule type" value="Genomic_DNA"/>
</dbReference>
<keyword evidence="3" id="KW-1185">Reference proteome</keyword>
<gene>
    <name evidence="2" type="ORF">H5410_014126</name>
</gene>
<dbReference type="Proteomes" id="UP000824120">
    <property type="component" value="Chromosome 3"/>
</dbReference>
<evidence type="ECO:0000313" key="3">
    <source>
        <dbReference type="Proteomes" id="UP000824120"/>
    </source>
</evidence>
<organism evidence="2 3">
    <name type="scientific">Solanum commersonii</name>
    <name type="common">Commerson's wild potato</name>
    <name type="synonym">Commerson's nightshade</name>
    <dbReference type="NCBI Taxonomy" id="4109"/>
    <lineage>
        <taxon>Eukaryota</taxon>
        <taxon>Viridiplantae</taxon>
        <taxon>Streptophyta</taxon>
        <taxon>Embryophyta</taxon>
        <taxon>Tracheophyta</taxon>
        <taxon>Spermatophyta</taxon>
        <taxon>Magnoliopsida</taxon>
        <taxon>eudicotyledons</taxon>
        <taxon>Gunneridae</taxon>
        <taxon>Pentapetalae</taxon>
        <taxon>asterids</taxon>
        <taxon>lamiids</taxon>
        <taxon>Solanales</taxon>
        <taxon>Solanaceae</taxon>
        <taxon>Solanoideae</taxon>
        <taxon>Solaneae</taxon>
        <taxon>Solanum</taxon>
    </lineage>
</organism>
<dbReference type="PANTHER" id="PTHR31973:SF197">
    <property type="entry name" value="SWIM-TYPE DOMAIN-CONTAINING PROTEIN"/>
    <property type="match status" value="1"/>
</dbReference>
<comment type="caution">
    <text evidence="2">The sequence shown here is derived from an EMBL/GenBank/DDBJ whole genome shotgun (WGS) entry which is preliminary data.</text>
</comment>
<dbReference type="OrthoDB" id="1918246at2759"/>
<proteinExistence type="predicted"/>
<feature type="compositionally biased region" description="Low complexity" evidence="1">
    <location>
        <begin position="90"/>
        <end position="99"/>
    </location>
</feature>
<dbReference type="AlphaFoldDB" id="A0A9J5ZQ42"/>
<sequence>GKKCNRRTTTNFKTFGSLRNLIDGVKGRFRGTLSEFGSVAVLRREDLLNFVKHIYVCDNTILEDVGPSEGQINQSLSQVVESFNAHGESDGSSSSFASSERVENDGVAKVQQETDDDYSSINWIDTEEEGEPIVQQGTEPSIQEEVEPSAQENAEEDIDSDSICSDQSIDYESDVHEELRIVKEDMRKFKESRRRKKKEKTKCFLGEVGLDEGYEDIAKGKKKFKGKLTEDESYYDSSECDSFQSDEEEHVSDDELKGGKFNRILDCKDVLLQTNPGSTCVVKLKDSESENEMKQFHSFYLCFDAMKKGFQQGCRRCIGLDGCFLKGICKGQLLHKMCARHILANWSQNFKGIERRKKFWACARSTFEAQFKYNINVLSKLEKGIVETLIKYNKEKWCRAFFQTFSKCDSIDNSMAESFNAWILGPRNKTIITMLEEIRVKVISRVSKSRAFAETWTDGISQMAMMVLNTNVARSMQCNIE</sequence>
<feature type="non-terminal residue" evidence="2">
    <location>
        <position position="481"/>
    </location>
</feature>
<protein>
    <submittedName>
        <fullName evidence="2">Uncharacterized protein</fullName>
    </submittedName>
</protein>
<name>A0A9J5ZQ42_SOLCO</name>
<reference evidence="2 3" key="1">
    <citation type="submission" date="2020-09" db="EMBL/GenBank/DDBJ databases">
        <title>De no assembly of potato wild relative species, Solanum commersonii.</title>
        <authorList>
            <person name="Cho K."/>
        </authorList>
    </citation>
    <scope>NUCLEOTIDE SEQUENCE [LARGE SCALE GENOMIC DNA]</scope>
    <source>
        <strain evidence="2">LZ3.2</strain>
        <tissue evidence="2">Leaf</tissue>
    </source>
</reference>
<evidence type="ECO:0000313" key="2">
    <source>
        <dbReference type="EMBL" id="KAG5614302.1"/>
    </source>
</evidence>
<dbReference type="PANTHER" id="PTHR31973">
    <property type="entry name" value="POLYPROTEIN, PUTATIVE-RELATED"/>
    <property type="match status" value="1"/>
</dbReference>
<evidence type="ECO:0000256" key="1">
    <source>
        <dbReference type="SAM" id="MobiDB-lite"/>
    </source>
</evidence>
<feature type="region of interest" description="Disordered" evidence="1">
    <location>
        <begin position="84"/>
        <end position="161"/>
    </location>
</feature>
<accession>A0A9J5ZQ42</accession>
<feature type="compositionally biased region" description="Acidic residues" evidence="1">
    <location>
        <begin position="142"/>
        <end position="160"/>
    </location>
</feature>